<evidence type="ECO:0000313" key="1">
    <source>
        <dbReference type="EMBL" id="MFD1247121.1"/>
    </source>
</evidence>
<evidence type="ECO:0000313" key="2">
    <source>
        <dbReference type="Proteomes" id="UP001597229"/>
    </source>
</evidence>
<proteinExistence type="predicted"/>
<dbReference type="RefSeq" id="WP_367920424.1">
    <property type="nucleotide sequence ID" value="NZ_BAABAC010000031.1"/>
</dbReference>
<dbReference type="EMBL" id="JBHTLX010000006">
    <property type="protein sequence ID" value="MFD1247121.1"/>
    <property type="molecule type" value="Genomic_DNA"/>
</dbReference>
<dbReference type="Proteomes" id="UP001597229">
    <property type="component" value="Unassembled WGS sequence"/>
</dbReference>
<sequence>MGWKDLAKAAKAGLEWADQKRVELQAYEQATTERAAAAQVQAETERRERLAMQATGQVRLRLTGGEEGTLDRALPVTVDERPGGPSYDDGPAPLDWLLVRVESTDPVPFGSTTLTELSLAVPAYAGPGRYDLVDLMRRGEAGELGWWEVLDIYLAPAVEASDTTWYPDLTAGAAWIEVGDGEVTLDLPMQSAVSAVRLTGTVRWAG</sequence>
<organism evidence="1 2">
    <name type="scientific">Nocardioides ginsengisoli</name>
    <dbReference type="NCBI Taxonomy" id="363868"/>
    <lineage>
        <taxon>Bacteria</taxon>
        <taxon>Bacillati</taxon>
        <taxon>Actinomycetota</taxon>
        <taxon>Actinomycetes</taxon>
        <taxon>Propionibacteriales</taxon>
        <taxon>Nocardioidaceae</taxon>
        <taxon>Nocardioides</taxon>
    </lineage>
</organism>
<gene>
    <name evidence="1" type="ORF">ACFQ3F_04920</name>
</gene>
<accession>A0ABW3VWJ7</accession>
<reference evidence="2" key="1">
    <citation type="journal article" date="2019" name="Int. J. Syst. Evol. Microbiol.">
        <title>The Global Catalogue of Microorganisms (GCM) 10K type strain sequencing project: providing services to taxonomists for standard genome sequencing and annotation.</title>
        <authorList>
            <consortium name="The Broad Institute Genomics Platform"/>
            <consortium name="The Broad Institute Genome Sequencing Center for Infectious Disease"/>
            <person name="Wu L."/>
            <person name="Ma J."/>
        </authorList>
    </citation>
    <scope>NUCLEOTIDE SEQUENCE [LARGE SCALE GENOMIC DNA]</scope>
    <source>
        <strain evidence="2">CCUG 52478</strain>
    </source>
</reference>
<keyword evidence="2" id="KW-1185">Reference proteome</keyword>
<comment type="caution">
    <text evidence="1">The sequence shown here is derived from an EMBL/GenBank/DDBJ whole genome shotgun (WGS) entry which is preliminary data.</text>
</comment>
<protein>
    <submittedName>
        <fullName evidence="1">Uncharacterized protein</fullName>
    </submittedName>
</protein>
<name>A0ABW3VWJ7_9ACTN</name>